<evidence type="ECO:0000313" key="3">
    <source>
        <dbReference type="Proteomes" id="UP000231658"/>
    </source>
</evidence>
<keyword evidence="2" id="KW-0548">Nucleotidyltransferase</keyword>
<dbReference type="InterPro" id="IPR005835">
    <property type="entry name" value="NTP_transferase_dom"/>
</dbReference>
<dbReference type="EMBL" id="FLYE01000046">
    <property type="protein sequence ID" value="SCA57855.1"/>
    <property type="molecule type" value="Genomic_DNA"/>
</dbReference>
<dbReference type="OrthoDB" id="9814110at2"/>
<dbReference type="STRING" id="1867952.MTBPR1_70127"/>
<organism evidence="2 3">
    <name type="scientific">Candidatus Terasakiella magnetica</name>
    <dbReference type="NCBI Taxonomy" id="1867952"/>
    <lineage>
        <taxon>Bacteria</taxon>
        <taxon>Pseudomonadati</taxon>
        <taxon>Pseudomonadota</taxon>
        <taxon>Alphaproteobacteria</taxon>
        <taxon>Rhodospirillales</taxon>
        <taxon>Terasakiellaceae</taxon>
        <taxon>Terasakiella</taxon>
    </lineage>
</organism>
<reference evidence="2 3" key="1">
    <citation type="submission" date="2016-07" db="EMBL/GenBank/DDBJ databases">
        <authorList>
            <person name="Lefevre C.T."/>
        </authorList>
    </citation>
    <scope>NUCLEOTIDE SEQUENCE [LARGE SCALE GENOMIC DNA]</scope>
    <source>
        <strain evidence="2">PR1</strain>
    </source>
</reference>
<keyword evidence="3" id="KW-1185">Reference proteome</keyword>
<name>A0A1C3RKS3_9PROT</name>
<sequence length="241" mass="26511">MQFVFLVGGFGTRLGEKTKQTPKPLLPIGGQPFLLYLVQWARWAGAHEILLLSGYLGQQIDEFAQTYSTDDVVIKVVHETEPLGTGGSLIHAYPHLEDSFIASNGDSWLACDPRALISLSQNNPKQLVSMALRKIADTSSSGVVKLDDNGTVLSFAERGEAKPGLINAGIYFMKKELFEAHRASVQKLSLESDIFQTIAQKGKISGLAHDGYFIDIGTPLNYSLADNEFSQEFNMFLEPEK</sequence>
<proteinExistence type="predicted"/>
<dbReference type="GO" id="GO:0016779">
    <property type="term" value="F:nucleotidyltransferase activity"/>
    <property type="evidence" value="ECO:0007669"/>
    <property type="project" value="UniProtKB-KW"/>
</dbReference>
<feature type="domain" description="Nucleotidyl transferase" evidence="1">
    <location>
        <begin position="4"/>
        <end position="226"/>
    </location>
</feature>
<evidence type="ECO:0000259" key="1">
    <source>
        <dbReference type="Pfam" id="PF00483"/>
    </source>
</evidence>
<dbReference type="PANTHER" id="PTHR22572">
    <property type="entry name" value="SUGAR-1-PHOSPHATE GUANYL TRANSFERASE"/>
    <property type="match status" value="1"/>
</dbReference>
<dbReference type="SUPFAM" id="SSF53448">
    <property type="entry name" value="Nucleotide-diphospho-sugar transferases"/>
    <property type="match status" value="1"/>
</dbReference>
<protein>
    <submittedName>
        <fullName evidence="2">Putative D-glycero-alpha-D-manno-heptose 1-phosphate guanylyltransferase</fullName>
        <ecNumber evidence="2">2.7.7.71</ecNumber>
    </submittedName>
</protein>
<dbReference type="EC" id="2.7.7.71" evidence="2"/>
<dbReference type="Proteomes" id="UP000231658">
    <property type="component" value="Unassembled WGS sequence"/>
</dbReference>
<accession>A0A1C3RKS3</accession>
<keyword evidence="2" id="KW-0808">Transferase</keyword>
<dbReference type="InterPro" id="IPR050486">
    <property type="entry name" value="Mannose-1P_guanyltransferase"/>
</dbReference>
<gene>
    <name evidence="2" type="ORF">MTBPR1_70127</name>
</gene>
<evidence type="ECO:0000313" key="2">
    <source>
        <dbReference type="EMBL" id="SCA57855.1"/>
    </source>
</evidence>
<dbReference type="RefSeq" id="WP_069189860.1">
    <property type="nucleotide sequence ID" value="NZ_FLYE01000046.1"/>
</dbReference>
<dbReference type="Gene3D" id="3.90.550.10">
    <property type="entry name" value="Spore Coat Polysaccharide Biosynthesis Protein SpsA, Chain A"/>
    <property type="match status" value="1"/>
</dbReference>
<dbReference type="InterPro" id="IPR029044">
    <property type="entry name" value="Nucleotide-diphossugar_trans"/>
</dbReference>
<dbReference type="Pfam" id="PF00483">
    <property type="entry name" value="NTP_transferase"/>
    <property type="match status" value="1"/>
</dbReference>
<dbReference type="AlphaFoldDB" id="A0A1C3RKS3"/>